<keyword evidence="1" id="KW-0812">Transmembrane</keyword>
<dbReference type="FunCoup" id="E1B6U8">
    <property type="interactions" value="252"/>
</dbReference>
<keyword evidence="1" id="KW-0472">Membrane</keyword>
<proteinExistence type="predicted"/>
<dbReference type="WormBase" id="F30A10.15">
    <property type="protein sequence ID" value="CE45364"/>
    <property type="gene ID" value="WBGene00195244"/>
</dbReference>
<feature type="transmembrane region" description="Helical" evidence="1">
    <location>
        <begin position="12"/>
        <end position="36"/>
    </location>
</feature>
<name>E1B6U8_CAEEL</name>
<dbReference type="CTD" id="13181488"/>
<accession>E1B6U8</accession>
<dbReference type="GeneID" id="13181488"/>
<dbReference type="PaxDb" id="6239-F30A10.15"/>
<dbReference type="InParanoid" id="E1B6U8"/>
<gene>
    <name evidence="2" type="ORF">CELE_F30A10.15</name>
    <name evidence="2 4" type="ORF">F30A10.15</name>
</gene>
<dbReference type="OMA" id="IQLSTWS"/>
<dbReference type="SMR" id="E1B6U8"/>
<evidence type="ECO:0000313" key="3">
    <source>
        <dbReference type="Proteomes" id="UP000001940"/>
    </source>
</evidence>
<protein>
    <submittedName>
        <fullName evidence="2">Uncharacterized protein</fullName>
    </submittedName>
</protein>
<dbReference type="OrthoDB" id="5901079at2759"/>
<dbReference type="HOGENOM" id="CLU_1662370_0_0_1"/>
<dbReference type="KEGG" id="cel:CELE_F30A10.15"/>
<sequence>MSPTHLLLAFFYKFSSLITNLIILFIAFFIFLYFLIFDGENQKIEVNRRRILCNVNGYQYIGSNPITINGTIQYLKINFIEFSIQLSTWSSNVQLNNWRDFMNLKYVKPRDNSTDESKTKMTISPVNSPKKKPMYSMLHSLQENLLINRTFQNYNLSYN</sequence>
<evidence type="ECO:0000313" key="2">
    <source>
        <dbReference type="EMBL" id="CBW48378.1"/>
    </source>
</evidence>
<dbReference type="AlphaFoldDB" id="E1B6U8"/>
<keyword evidence="3" id="KW-1185">Reference proteome</keyword>
<dbReference type="Bgee" id="WBGene00195244">
    <property type="expression patterns" value="Expressed in embryo and 3 other cell types or tissues"/>
</dbReference>
<keyword evidence="1" id="KW-1133">Transmembrane helix</keyword>
<dbReference type="RefSeq" id="NP_001251103.1">
    <property type="nucleotide sequence ID" value="NM_001264174.1"/>
</dbReference>
<organism evidence="2 3">
    <name type="scientific">Caenorhabditis elegans</name>
    <dbReference type="NCBI Taxonomy" id="6239"/>
    <lineage>
        <taxon>Eukaryota</taxon>
        <taxon>Metazoa</taxon>
        <taxon>Ecdysozoa</taxon>
        <taxon>Nematoda</taxon>
        <taxon>Chromadorea</taxon>
        <taxon>Rhabditida</taxon>
        <taxon>Rhabditina</taxon>
        <taxon>Rhabditomorpha</taxon>
        <taxon>Rhabditoidea</taxon>
        <taxon>Rhabditidae</taxon>
        <taxon>Peloderinae</taxon>
        <taxon>Caenorhabditis</taxon>
    </lineage>
</organism>
<dbReference type="EMBL" id="BX284601">
    <property type="protein sequence ID" value="CBW48378.1"/>
    <property type="molecule type" value="Genomic_DNA"/>
</dbReference>
<dbReference type="AGR" id="WB:WBGene00195244"/>
<evidence type="ECO:0000313" key="4">
    <source>
        <dbReference type="WormBase" id="F30A10.15"/>
    </source>
</evidence>
<dbReference type="Proteomes" id="UP000001940">
    <property type="component" value="Chromosome I"/>
</dbReference>
<reference evidence="2 3" key="1">
    <citation type="journal article" date="1998" name="Science">
        <title>Genome sequence of the nematode C. elegans: a platform for investigating biology.</title>
        <authorList>
            <consortium name="The C. elegans sequencing consortium"/>
            <person name="Sulson J.E."/>
            <person name="Waterston R."/>
        </authorList>
    </citation>
    <scope>NUCLEOTIDE SEQUENCE [LARGE SCALE GENOMIC DNA]</scope>
    <source>
        <strain evidence="2 3">Bristol N2</strain>
    </source>
</reference>
<evidence type="ECO:0000256" key="1">
    <source>
        <dbReference type="SAM" id="Phobius"/>
    </source>
</evidence>